<keyword evidence="10" id="KW-1185">Reference proteome</keyword>
<dbReference type="AlphaFoldDB" id="A0A2S5BCR4"/>
<evidence type="ECO:0000256" key="2">
    <source>
        <dbReference type="ARBA" id="ARBA00009436"/>
    </source>
</evidence>
<evidence type="ECO:0000256" key="4">
    <source>
        <dbReference type="ARBA" id="ARBA00022692"/>
    </source>
</evidence>
<evidence type="ECO:0000256" key="8">
    <source>
        <dbReference type="SAM" id="Phobius"/>
    </source>
</evidence>
<protein>
    <recommendedName>
        <fullName evidence="3">ER membrane protein complex subunit 6</fullName>
    </recommendedName>
</protein>
<dbReference type="EMBL" id="PJQD01000023">
    <property type="protein sequence ID" value="POY74564.1"/>
    <property type="molecule type" value="Genomic_DNA"/>
</dbReference>
<keyword evidence="6 8" id="KW-1133">Transmembrane helix</keyword>
<organism evidence="9 10">
    <name type="scientific">Rhodotorula taiwanensis</name>
    <dbReference type="NCBI Taxonomy" id="741276"/>
    <lineage>
        <taxon>Eukaryota</taxon>
        <taxon>Fungi</taxon>
        <taxon>Dikarya</taxon>
        <taxon>Basidiomycota</taxon>
        <taxon>Pucciniomycotina</taxon>
        <taxon>Microbotryomycetes</taxon>
        <taxon>Sporidiobolales</taxon>
        <taxon>Sporidiobolaceae</taxon>
        <taxon>Rhodotorula</taxon>
    </lineage>
</organism>
<dbReference type="Pfam" id="PF07019">
    <property type="entry name" value="EMC6"/>
    <property type="match status" value="1"/>
</dbReference>
<evidence type="ECO:0000313" key="10">
    <source>
        <dbReference type="Proteomes" id="UP000237144"/>
    </source>
</evidence>
<dbReference type="GO" id="GO:0034975">
    <property type="term" value="P:protein folding in endoplasmic reticulum"/>
    <property type="evidence" value="ECO:0007669"/>
    <property type="project" value="TreeGrafter"/>
</dbReference>
<dbReference type="PANTHER" id="PTHR20994:SF0">
    <property type="entry name" value="ER MEMBRANE PROTEIN COMPLEX SUBUNIT 6"/>
    <property type="match status" value="1"/>
</dbReference>
<dbReference type="InterPro" id="IPR008504">
    <property type="entry name" value="Emc6"/>
</dbReference>
<proteinExistence type="inferred from homology"/>
<dbReference type="GO" id="GO:0072546">
    <property type="term" value="C:EMC complex"/>
    <property type="evidence" value="ECO:0007669"/>
    <property type="project" value="InterPro"/>
</dbReference>
<evidence type="ECO:0000256" key="5">
    <source>
        <dbReference type="ARBA" id="ARBA00022824"/>
    </source>
</evidence>
<comment type="subcellular location">
    <subcellularLocation>
        <location evidence="1">Endoplasmic reticulum membrane</location>
        <topology evidence="1">Multi-pass membrane protein</topology>
    </subcellularLocation>
</comment>
<dbReference type="PANTHER" id="PTHR20994">
    <property type="entry name" value="ER MEMBRANE PROTEIN COMPLEX SUBUNIT 6"/>
    <property type="match status" value="1"/>
</dbReference>
<dbReference type="GO" id="GO:0000045">
    <property type="term" value="P:autophagosome assembly"/>
    <property type="evidence" value="ECO:0007669"/>
    <property type="project" value="TreeGrafter"/>
</dbReference>
<evidence type="ECO:0000256" key="3">
    <source>
        <dbReference type="ARBA" id="ARBA00020827"/>
    </source>
</evidence>
<evidence type="ECO:0000256" key="6">
    <source>
        <dbReference type="ARBA" id="ARBA00022989"/>
    </source>
</evidence>
<dbReference type="InterPro" id="IPR029008">
    <property type="entry name" value="EMC6-like"/>
</dbReference>
<evidence type="ECO:0000313" key="9">
    <source>
        <dbReference type="EMBL" id="POY74564.1"/>
    </source>
</evidence>
<dbReference type="Proteomes" id="UP000237144">
    <property type="component" value="Unassembled WGS sequence"/>
</dbReference>
<evidence type="ECO:0000256" key="1">
    <source>
        <dbReference type="ARBA" id="ARBA00004477"/>
    </source>
</evidence>
<dbReference type="STRING" id="741276.A0A2S5BCR4"/>
<sequence length="93" mass="9974">MTNSQALDHVKSTTACIAGALAGLLGLTSLNGFLLYLAVSLGVGALYSAVNCKGEPARYFLKPSEPVLNGTVGNCFPFILFWTLFYSLVYIYD</sequence>
<keyword evidence="5" id="KW-0256">Endoplasmic reticulum</keyword>
<gene>
    <name evidence="9" type="ORF">BMF94_2325</name>
</gene>
<feature type="transmembrane region" description="Helical" evidence="8">
    <location>
        <begin position="71"/>
        <end position="92"/>
    </location>
</feature>
<keyword evidence="7 8" id="KW-0472">Membrane</keyword>
<comment type="similarity">
    <text evidence="2">Belongs to the EMC6 family.</text>
</comment>
<evidence type="ECO:0000256" key="7">
    <source>
        <dbReference type="ARBA" id="ARBA00023136"/>
    </source>
</evidence>
<accession>A0A2S5BCR4</accession>
<reference evidence="9 10" key="1">
    <citation type="journal article" date="2018" name="Front. Microbiol.">
        <title>Prospects for Fungal Bioremediation of Acidic Radioactive Waste Sites: Characterization and Genome Sequence of Rhodotorula taiwanensis MD1149.</title>
        <authorList>
            <person name="Tkavc R."/>
            <person name="Matrosova V.Y."/>
            <person name="Grichenko O.E."/>
            <person name="Gostincar C."/>
            <person name="Volpe R.P."/>
            <person name="Klimenkova P."/>
            <person name="Gaidamakova E.K."/>
            <person name="Zhou C.E."/>
            <person name="Stewart B.J."/>
            <person name="Lyman M.G."/>
            <person name="Malfatti S.A."/>
            <person name="Rubinfeld B."/>
            <person name="Courtot M."/>
            <person name="Singh J."/>
            <person name="Dalgard C.L."/>
            <person name="Hamilton T."/>
            <person name="Frey K.G."/>
            <person name="Gunde-Cimerman N."/>
            <person name="Dugan L."/>
            <person name="Daly M.J."/>
        </authorList>
    </citation>
    <scope>NUCLEOTIDE SEQUENCE [LARGE SCALE GENOMIC DNA]</scope>
    <source>
        <strain evidence="9 10">MD1149</strain>
    </source>
</reference>
<comment type="caution">
    <text evidence="9">The sequence shown here is derived from an EMBL/GenBank/DDBJ whole genome shotgun (WGS) entry which is preliminary data.</text>
</comment>
<keyword evidence="4 8" id="KW-0812">Transmembrane</keyword>
<dbReference type="OrthoDB" id="16510at2759"/>
<name>A0A2S5BCR4_9BASI</name>